<keyword evidence="1" id="KW-0808">Transferase</keyword>
<dbReference type="InterPro" id="IPR029044">
    <property type="entry name" value="Nucleotide-diphossugar_trans"/>
</dbReference>
<gene>
    <name evidence="4" type="ORF">GCM10008023_26760</name>
</gene>
<dbReference type="EMBL" id="BNAQ01000003">
    <property type="protein sequence ID" value="GHH19532.1"/>
    <property type="molecule type" value="Genomic_DNA"/>
</dbReference>
<organism evidence="4 5">
    <name type="scientific">Sphingomonas glacialis</name>
    <dbReference type="NCBI Taxonomy" id="658225"/>
    <lineage>
        <taxon>Bacteria</taxon>
        <taxon>Pseudomonadati</taxon>
        <taxon>Pseudomonadota</taxon>
        <taxon>Alphaproteobacteria</taxon>
        <taxon>Sphingomonadales</taxon>
        <taxon>Sphingomonadaceae</taxon>
        <taxon>Sphingomonas</taxon>
    </lineage>
</organism>
<evidence type="ECO:0000256" key="2">
    <source>
        <dbReference type="ARBA" id="ARBA00022695"/>
    </source>
</evidence>
<dbReference type="RefSeq" id="WP_189676632.1">
    <property type="nucleotide sequence ID" value="NZ_BNAQ01000003.1"/>
</dbReference>
<dbReference type="Gene3D" id="3.90.550.10">
    <property type="entry name" value="Spore Coat Polysaccharide Biosynthesis Protein SpsA, Chain A"/>
    <property type="match status" value="1"/>
</dbReference>
<accession>A0ABQ3LL40</accession>
<sequence>MPDLIVIPARYGSTRLPGKPLVEIAGKTLLSRVVAVAREGARRAGNAEIVVATDDARILDHAHALGCDAVLTASAITSGSGRAWAAARDRAPEIVVNLQGDAPFVDPAMIAALIGALRDSSSAVATPVVQLDWDTLDAMRAHKQTSPFSGTTCVRDSEGRALWFSKIILPAMRNEAQLREASALSPVFRHIGLYAYRFAALREFEATPPTPYEQLEGLEQLRFLESGVEIRTVTVAPPRHAMSGIDTPADVALAERLIAQFGEPEHAWR</sequence>
<dbReference type="GO" id="GO:0016779">
    <property type="term" value="F:nucleotidyltransferase activity"/>
    <property type="evidence" value="ECO:0007669"/>
    <property type="project" value="UniProtKB-KW"/>
</dbReference>
<dbReference type="InterPro" id="IPR004528">
    <property type="entry name" value="KdsB"/>
</dbReference>
<keyword evidence="2 4" id="KW-0548">Nucleotidyltransferase</keyword>
<dbReference type="PANTHER" id="PTHR42866">
    <property type="entry name" value="3-DEOXY-MANNO-OCTULOSONATE CYTIDYLYLTRANSFERASE"/>
    <property type="match status" value="1"/>
</dbReference>
<protein>
    <submittedName>
        <fullName evidence="4">3-deoxy-manno-octulosonate cytidylyltransferase</fullName>
    </submittedName>
</protein>
<reference evidence="5" key="1">
    <citation type="journal article" date="2019" name="Int. J. Syst. Evol. Microbiol.">
        <title>The Global Catalogue of Microorganisms (GCM) 10K type strain sequencing project: providing services to taxonomists for standard genome sequencing and annotation.</title>
        <authorList>
            <consortium name="The Broad Institute Genomics Platform"/>
            <consortium name="The Broad Institute Genome Sequencing Center for Infectious Disease"/>
            <person name="Wu L."/>
            <person name="Ma J."/>
        </authorList>
    </citation>
    <scope>NUCLEOTIDE SEQUENCE [LARGE SCALE GENOMIC DNA]</scope>
    <source>
        <strain evidence="5">CGMCC 1.8957</strain>
    </source>
</reference>
<evidence type="ECO:0000313" key="4">
    <source>
        <dbReference type="EMBL" id="GHH19532.1"/>
    </source>
</evidence>
<dbReference type="Pfam" id="PF02348">
    <property type="entry name" value="CTP_transf_3"/>
    <property type="match status" value="1"/>
</dbReference>
<dbReference type="NCBIfam" id="NF003952">
    <property type="entry name" value="PRK05450.1-5"/>
    <property type="match status" value="1"/>
</dbReference>
<keyword evidence="5" id="KW-1185">Reference proteome</keyword>
<dbReference type="Proteomes" id="UP000652430">
    <property type="component" value="Unassembled WGS sequence"/>
</dbReference>
<dbReference type="PANTHER" id="PTHR42866:SF2">
    <property type="entry name" value="3-DEOXY-MANNO-OCTULOSONATE CYTIDYLYLTRANSFERASE, MITOCHONDRIAL"/>
    <property type="match status" value="1"/>
</dbReference>
<dbReference type="SUPFAM" id="SSF53448">
    <property type="entry name" value="Nucleotide-diphospho-sugar transferases"/>
    <property type="match status" value="1"/>
</dbReference>
<evidence type="ECO:0000256" key="3">
    <source>
        <dbReference type="ARBA" id="ARBA00022985"/>
    </source>
</evidence>
<proteinExistence type="predicted"/>
<dbReference type="CDD" id="cd02517">
    <property type="entry name" value="CMP-KDO-Synthetase"/>
    <property type="match status" value="1"/>
</dbReference>
<evidence type="ECO:0000313" key="5">
    <source>
        <dbReference type="Proteomes" id="UP000652430"/>
    </source>
</evidence>
<name>A0ABQ3LL40_9SPHN</name>
<evidence type="ECO:0000256" key="1">
    <source>
        <dbReference type="ARBA" id="ARBA00022679"/>
    </source>
</evidence>
<keyword evidence="3" id="KW-0448">Lipopolysaccharide biosynthesis</keyword>
<dbReference type="InterPro" id="IPR003329">
    <property type="entry name" value="Cytidylyl_trans"/>
</dbReference>
<comment type="caution">
    <text evidence="4">The sequence shown here is derived from an EMBL/GenBank/DDBJ whole genome shotgun (WGS) entry which is preliminary data.</text>
</comment>